<evidence type="ECO:0000256" key="9">
    <source>
        <dbReference type="ARBA" id="ARBA00023152"/>
    </source>
</evidence>
<dbReference type="InterPro" id="IPR012004">
    <property type="entry name" value="PyroP-dep_PFK_TP0108"/>
</dbReference>
<evidence type="ECO:0000256" key="11">
    <source>
        <dbReference type="ARBA" id="ARBA00048070"/>
    </source>
</evidence>
<dbReference type="PIRSF" id="PIRSF000534">
    <property type="entry name" value="PPi_PFK_TP0108"/>
    <property type="match status" value="1"/>
</dbReference>
<dbReference type="RefSeq" id="WP_145446992.1">
    <property type="nucleotide sequence ID" value="NZ_CP036280.1"/>
</dbReference>
<comment type="similarity">
    <text evidence="10">Belongs to the phosphofructokinase type A (PFKA) family.</text>
</comment>
<dbReference type="GO" id="GO:0006002">
    <property type="term" value="P:fructose 6-phosphate metabolic process"/>
    <property type="evidence" value="ECO:0007669"/>
    <property type="project" value="InterPro"/>
</dbReference>
<dbReference type="SUPFAM" id="SSF53784">
    <property type="entry name" value="Phosphofructokinase"/>
    <property type="match status" value="1"/>
</dbReference>
<evidence type="ECO:0000256" key="5">
    <source>
        <dbReference type="ARBA" id="ARBA00022741"/>
    </source>
</evidence>
<comment type="catalytic activity">
    <reaction evidence="11">
        <text>beta-D-fructose 6-phosphate + ATP = beta-D-fructose 1,6-bisphosphate + ADP + H(+)</text>
        <dbReference type="Rhea" id="RHEA:16109"/>
        <dbReference type="ChEBI" id="CHEBI:15378"/>
        <dbReference type="ChEBI" id="CHEBI:30616"/>
        <dbReference type="ChEBI" id="CHEBI:32966"/>
        <dbReference type="ChEBI" id="CHEBI:57634"/>
        <dbReference type="ChEBI" id="CHEBI:456216"/>
        <dbReference type="EC" id="2.7.1.11"/>
    </reaction>
</comment>
<dbReference type="GO" id="GO:0047334">
    <property type="term" value="F:diphosphate-fructose-6-phosphate 1-phosphotransferase activity"/>
    <property type="evidence" value="ECO:0007669"/>
    <property type="project" value="UniProtKB-EC"/>
</dbReference>
<keyword evidence="8" id="KW-0460">Magnesium</keyword>
<reference evidence="14 15" key="1">
    <citation type="submission" date="2019-02" db="EMBL/GenBank/DDBJ databases">
        <title>Deep-cultivation of Planctomycetes and their phenomic and genomic characterization uncovers novel biology.</title>
        <authorList>
            <person name="Wiegand S."/>
            <person name="Jogler M."/>
            <person name="Boedeker C."/>
            <person name="Pinto D."/>
            <person name="Vollmers J."/>
            <person name="Rivas-Marin E."/>
            <person name="Kohn T."/>
            <person name="Peeters S.H."/>
            <person name="Heuer A."/>
            <person name="Rast P."/>
            <person name="Oberbeckmann S."/>
            <person name="Bunk B."/>
            <person name="Jeske O."/>
            <person name="Meyerdierks A."/>
            <person name="Storesund J.E."/>
            <person name="Kallscheuer N."/>
            <person name="Luecker S."/>
            <person name="Lage O.M."/>
            <person name="Pohl T."/>
            <person name="Merkel B.J."/>
            <person name="Hornburger P."/>
            <person name="Mueller R.-W."/>
            <person name="Bruemmer F."/>
            <person name="Labrenz M."/>
            <person name="Spormann A.M."/>
            <person name="Op den Camp H."/>
            <person name="Overmann J."/>
            <person name="Amann R."/>
            <person name="Jetten M.S.M."/>
            <person name="Mascher T."/>
            <person name="Medema M.H."/>
            <person name="Devos D.P."/>
            <person name="Kaster A.-K."/>
            <person name="Ovreas L."/>
            <person name="Rohde M."/>
            <person name="Galperin M.Y."/>
            <person name="Jogler C."/>
        </authorList>
    </citation>
    <scope>NUCLEOTIDE SEQUENCE [LARGE SCALE GENOMIC DNA]</scope>
    <source>
        <strain evidence="14 15">Pan265</strain>
    </source>
</reference>
<dbReference type="Gene3D" id="3.40.50.450">
    <property type="match status" value="1"/>
</dbReference>
<proteinExistence type="inferred from homology"/>
<evidence type="ECO:0000313" key="14">
    <source>
        <dbReference type="EMBL" id="QDU72838.1"/>
    </source>
</evidence>
<sequence>MVRAEDLLVRRLGPCEFPSPIGKTGSVKHGVGVDDRLLYDDRLSSLGEQVDRDGPLPSFEVAGAHEKIYFDPAKTRAGIVTCGGLCPGLNDVIRGLVMVLHHRYGVRAIEGYRYGYEGLNPAFGHEPMVLTPDLVESIHKDGGTILGSSRGQQPDDVMVKFLKERGVNILFTIGGDGTQRGALDLSTEARKQGMDLAVVGLPKTIDNDVRYVEQSFGFQTAFTRAHYAIETAHNEARASRKGVGLVKLMGRHSGFIAAYATLASNDVNYCLIPEVDVSLEGEGGFVEHLDKRLERRGHAVVVVAEGFGQSYVEAEGTDKSGNKKLGDIGPWMKDLISSKIPDASIKYVDPSYLIRGLPATPHDSVLCFRLAAYAVHAAMAGLTDMLVGKWHGRFLNVPIPAVSRQRQCVDPAGELWFSVLEATGQPRAWGAPQPV</sequence>
<evidence type="ECO:0000256" key="1">
    <source>
        <dbReference type="ARBA" id="ARBA00001946"/>
    </source>
</evidence>
<keyword evidence="5" id="KW-0547">Nucleotide-binding</keyword>
<keyword evidence="4" id="KW-0479">Metal-binding</keyword>
<dbReference type="EC" id="2.7.1.90" evidence="14"/>
<keyword evidence="9" id="KW-0324">Glycolysis</keyword>
<comment type="catalytic activity">
    <reaction evidence="12">
        <text>beta-D-fructose 6-phosphate + diphosphate = beta-D-fructose 1,6-bisphosphate + phosphate + H(+)</text>
        <dbReference type="Rhea" id="RHEA:13613"/>
        <dbReference type="ChEBI" id="CHEBI:15378"/>
        <dbReference type="ChEBI" id="CHEBI:32966"/>
        <dbReference type="ChEBI" id="CHEBI:33019"/>
        <dbReference type="ChEBI" id="CHEBI:43474"/>
        <dbReference type="ChEBI" id="CHEBI:57634"/>
        <dbReference type="EC" id="2.7.1.90"/>
    </reaction>
</comment>
<dbReference type="InterPro" id="IPR000023">
    <property type="entry name" value="Phosphofructokinase_dom"/>
</dbReference>
<evidence type="ECO:0000256" key="12">
    <source>
        <dbReference type="ARBA" id="ARBA00048072"/>
    </source>
</evidence>
<dbReference type="UniPathway" id="UPA00109">
    <property type="reaction ID" value="UER00182"/>
</dbReference>
<comment type="function">
    <text evidence="2">Catalyzes the phosphorylation of D-fructose 6-phosphate, the first committing step of glycolysis. Uses inorganic phosphate (PPi) as phosphoryl donor instead of ATP like common ATP-dependent phosphofructokinases (ATP-PFKs), which renders the reaction reversible, and can thus function both in glycolysis and gluconeogenesis. Consistently, PPi-PFK can replace the enzymes of both the forward (ATP-PFK) and reverse (fructose-bisphosphatase (FBPase)) reactions.</text>
</comment>
<dbReference type="NCBIfam" id="NF005301">
    <property type="entry name" value="PRK06830.1"/>
    <property type="match status" value="1"/>
</dbReference>
<evidence type="ECO:0000313" key="15">
    <source>
        <dbReference type="Proteomes" id="UP000320386"/>
    </source>
</evidence>
<dbReference type="Proteomes" id="UP000320386">
    <property type="component" value="Chromosome"/>
</dbReference>
<evidence type="ECO:0000256" key="10">
    <source>
        <dbReference type="ARBA" id="ARBA00038478"/>
    </source>
</evidence>
<evidence type="ECO:0000256" key="2">
    <source>
        <dbReference type="ARBA" id="ARBA00003138"/>
    </source>
</evidence>
<accession>A0A518C0U9</accession>
<dbReference type="PANTHER" id="PTHR45770">
    <property type="entry name" value="ATP-DEPENDENT 6-PHOSPHOFRUCTOKINASE 1"/>
    <property type="match status" value="1"/>
</dbReference>
<evidence type="ECO:0000259" key="13">
    <source>
        <dbReference type="Pfam" id="PF00365"/>
    </source>
</evidence>
<keyword evidence="15" id="KW-1185">Reference proteome</keyword>
<dbReference type="OrthoDB" id="9802503at2"/>
<evidence type="ECO:0000256" key="6">
    <source>
        <dbReference type="ARBA" id="ARBA00022777"/>
    </source>
</evidence>
<evidence type="ECO:0000256" key="7">
    <source>
        <dbReference type="ARBA" id="ARBA00022840"/>
    </source>
</evidence>
<organism evidence="14 15">
    <name type="scientific">Mucisphaera calidilacus</name>
    <dbReference type="NCBI Taxonomy" id="2527982"/>
    <lineage>
        <taxon>Bacteria</taxon>
        <taxon>Pseudomonadati</taxon>
        <taxon>Planctomycetota</taxon>
        <taxon>Phycisphaerae</taxon>
        <taxon>Phycisphaerales</taxon>
        <taxon>Phycisphaeraceae</taxon>
        <taxon>Mucisphaera</taxon>
    </lineage>
</organism>
<feature type="domain" description="Phosphofructokinase" evidence="13">
    <location>
        <begin position="76"/>
        <end position="377"/>
    </location>
</feature>
<dbReference type="GO" id="GO:0005737">
    <property type="term" value="C:cytoplasm"/>
    <property type="evidence" value="ECO:0007669"/>
    <property type="project" value="UniProtKB-ARBA"/>
</dbReference>
<dbReference type="AlphaFoldDB" id="A0A518C0U9"/>
<keyword evidence="7" id="KW-0067">ATP-binding</keyword>
<protein>
    <submittedName>
        <fullName evidence="14">Pyrophosphate--fructose 6-phosphate 1-phosphotransferase</fullName>
        <ecNumber evidence="14">2.7.1.90</ecNumber>
    </submittedName>
</protein>
<dbReference type="EMBL" id="CP036280">
    <property type="protein sequence ID" value="QDU72838.1"/>
    <property type="molecule type" value="Genomic_DNA"/>
</dbReference>
<dbReference type="Pfam" id="PF00365">
    <property type="entry name" value="PFK"/>
    <property type="match status" value="1"/>
</dbReference>
<dbReference type="InterPro" id="IPR022953">
    <property type="entry name" value="ATP_PFK"/>
</dbReference>
<dbReference type="KEGG" id="mcad:Pan265_27140"/>
<dbReference type="PRINTS" id="PR00476">
    <property type="entry name" value="PHFRCTKINASE"/>
</dbReference>
<dbReference type="GO" id="GO:0046872">
    <property type="term" value="F:metal ion binding"/>
    <property type="evidence" value="ECO:0007669"/>
    <property type="project" value="UniProtKB-KW"/>
</dbReference>
<comment type="cofactor">
    <cofactor evidence="1">
        <name>Mg(2+)</name>
        <dbReference type="ChEBI" id="CHEBI:18420"/>
    </cofactor>
</comment>
<keyword evidence="3 14" id="KW-0808">Transferase</keyword>
<dbReference type="GO" id="GO:0005524">
    <property type="term" value="F:ATP binding"/>
    <property type="evidence" value="ECO:0007669"/>
    <property type="project" value="UniProtKB-KW"/>
</dbReference>
<dbReference type="FunFam" id="3.40.50.450:FF:000002">
    <property type="entry name" value="ATP-dependent 6-phosphofructokinase"/>
    <property type="match status" value="1"/>
</dbReference>
<evidence type="ECO:0000256" key="8">
    <source>
        <dbReference type="ARBA" id="ARBA00022842"/>
    </source>
</evidence>
<evidence type="ECO:0000256" key="3">
    <source>
        <dbReference type="ARBA" id="ARBA00022679"/>
    </source>
</evidence>
<dbReference type="GO" id="GO:0003872">
    <property type="term" value="F:6-phosphofructokinase activity"/>
    <property type="evidence" value="ECO:0007669"/>
    <property type="project" value="UniProtKB-EC"/>
</dbReference>
<dbReference type="InterPro" id="IPR035966">
    <property type="entry name" value="PKF_sf"/>
</dbReference>
<dbReference type="InterPro" id="IPR050929">
    <property type="entry name" value="PFKA"/>
</dbReference>
<gene>
    <name evidence="14" type="primary">pfp_1</name>
    <name evidence="14" type="ORF">Pan265_27140</name>
</gene>
<evidence type="ECO:0000256" key="4">
    <source>
        <dbReference type="ARBA" id="ARBA00022723"/>
    </source>
</evidence>
<keyword evidence="6" id="KW-0418">Kinase</keyword>
<name>A0A518C0U9_9BACT</name>